<reference evidence="2" key="2">
    <citation type="submission" date="2021-04" db="EMBL/GenBank/DDBJ databases">
        <authorList>
            <person name="Gilroy R."/>
        </authorList>
    </citation>
    <scope>NUCLEOTIDE SEQUENCE</scope>
    <source>
        <strain evidence="2">26628</strain>
    </source>
</reference>
<dbReference type="EMBL" id="DXFD01000079">
    <property type="protein sequence ID" value="HIX47040.1"/>
    <property type="molecule type" value="Genomic_DNA"/>
</dbReference>
<keyword evidence="1" id="KW-1133">Transmembrane helix</keyword>
<evidence type="ECO:0000313" key="2">
    <source>
        <dbReference type="EMBL" id="HIX47040.1"/>
    </source>
</evidence>
<keyword evidence="1" id="KW-0472">Membrane</keyword>
<accession>A0A9D1VUW9</accession>
<protein>
    <submittedName>
        <fullName evidence="2">Uncharacterized protein</fullName>
    </submittedName>
</protein>
<gene>
    <name evidence="2" type="ORF">H9737_05050</name>
</gene>
<dbReference type="AlphaFoldDB" id="A0A9D1VUW9"/>
<feature type="transmembrane region" description="Helical" evidence="1">
    <location>
        <begin position="12"/>
        <end position="32"/>
    </location>
</feature>
<comment type="caution">
    <text evidence="2">The sequence shown here is derived from an EMBL/GenBank/DDBJ whole genome shotgun (WGS) entry which is preliminary data.</text>
</comment>
<keyword evidence="1" id="KW-0812">Transmembrane</keyword>
<sequence length="82" mass="9499">MRKISKRAKLYLANGICFCSLAGMYLYCSIMLMSVSLFLLVLLMCGFTFFSLIVYYLSIIADAISRRYKDRMAEEEKDPKTK</sequence>
<feature type="transmembrane region" description="Helical" evidence="1">
    <location>
        <begin position="38"/>
        <end position="61"/>
    </location>
</feature>
<proteinExistence type="predicted"/>
<reference evidence="2" key="1">
    <citation type="journal article" date="2021" name="PeerJ">
        <title>Extensive microbial diversity within the chicken gut microbiome revealed by metagenomics and culture.</title>
        <authorList>
            <person name="Gilroy R."/>
            <person name="Ravi A."/>
            <person name="Getino M."/>
            <person name="Pursley I."/>
            <person name="Horton D.L."/>
            <person name="Alikhan N.F."/>
            <person name="Baker D."/>
            <person name="Gharbi K."/>
            <person name="Hall N."/>
            <person name="Watson M."/>
            <person name="Adriaenssens E.M."/>
            <person name="Foster-Nyarko E."/>
            <person name="Jarju S."/>
            <person name="Secka A."/>
            <person name="Antonio M."/>
            <person name="Oren A."/>
            <person name="Chaudhuri R.R."/>
            <person name="La Ragione R."/>
            <person name="Hildebrand F."/>
            <person name="Pallen M.J."/>
        </authorList>
    </citation>
    <scope>NUCLEOTIDE SEQUENCE</scope>
    <source>
        <strain evidence="2">26628</strain>
    </source>
</reference>
<organism evidence="2 3">
    <name type="scientific">Candidatus Borkfalkia faecigallinarum</name>
    <dbReference type="NCBI Taxonomy" id="2838509"/>
    <lineage>
        <taxon>Bacteria</taxon>
        <taxon>Bacillati</taxon>
        <taxon>Bacillota</taxon>
        <taxon>Clostridia</taxon>
        <taxon>Christensenellales</taxon>
        <taxon>Christensenellaceae</taxon>
        <taxon>Candidatus Borkfalkia</taxon>
    </lineage>
</organism>
<evidence type="ECO:0000256" key="1">
    <source>
        <dbReference type="SAM" id="Phobius"/>
    </source>
</evidence>
<name>A0A9D1VUW9_9FIRM</name>
<evidence type="ECO:0000313" key="3">
    <source>
        <dbReference type="Proteomes" id="UP000824249"/>
    </source>
</evidence>
<dbReference type="Proteomes" id="UP000824249">
    <property type="component" value="Unassembled WGS sequence"/>
</dbReference>